<accession>V8NA68</accession>
<gene>
    <name evidence="1" type="ORF">L345_15104</name>
</gene>
<evidence type="ECO:0000313" key="1">
    <source>
        <dbReference type="EMBL" id="ETE59169.1"/>
    </source>
</evidence>
<protein>
    <submittedName>
        <fullName evidence="1">Uncharacterized protein</fullName>
    </submittedName>
</protein>
<name>V8NA68_OPHHA</name>
<dbReference type="Proteomes" id="UP000018936">
    <property type="component" value="Unassembled WGS sequence"/>
</dbReference>
<dbReference type="AlphaFoldDB" id="V8NA68"/>
<proteinExistence type="predicted"/>
<organism evidence="1 2">
    <name type="scientific">Ophiophagus hannah</name>
    <name type="common">King cobra</name>
    <name type="synonym">Naja hannah</name>
    <dbReference type="NCBI Taxonomy" id="8665"/>
    <lineage>
        <taxon>Eukaryota</taxon>
        <taxon>Metazoa</taxon>
        <taxon>Chordata</taxon>
        <taxon>Craniata</taxon>
        <taxon>Vertebrata</taxon>
        <taxon>Euteleostomi</taxon>
        <taxon>Lepidosauria</taxon>
        <taxon>Squamata</taxon>
        <taxon>Bifurcata</taxon>
        <taxon>Unidentata</taxon>
        <taxon>Episquamata</taxon>
        <taxon>Toxicofera</taxon>
        <taxon>Serpentes</taxon>
        <taxon>Colubroidea</taxon>
        <taxon>Elapidae</taxon>
        <taxon>Elapinae</taxon>
        <taxon>Ophiophagus</taxon>
    </lineage>
</organism>
<evidence type="ECO:0000313" key="2">
    <source>
        <dbReference type="Proteomes" id="UP000018936"/>
    </source>
</evidence>
<sequence>MMLHDTEVMGKSTTDLVRS</sequence>
<reference evidence="1 2" key="1">
    <citation type="journal article" date="2013" name="Proc. Natl. Acad. Sci. U.S.A.">
        <title>The king cobra genome reveals dynamic gene evolution and adaptation in the snake venom system.</title>
        <authorList>
            <person name="Vonk F.J."/>
            <person name="Casewell N.R."/>
            <person name="Henkel C.V."/>
            <person name="Heimberg A.M."/>
            <person name="Jansen H.J."/>
            <person name="McCleary R.J."/>
            <person name="Kerkkamp H.M."/>
            <person name="Vos R.A."/>
            <person name="Guerreiro I."/>
            <person name="Calvete J.J."/>
            <person name="Wuster W."/>
            <person name="Woods A.E."/>
            <person name="Logan J.M."/>
            <person name="Harrison R.A."/>
            <person name="Castoe T.A."/>
            <person name="de Koning A.P."/>
            <person name="Pollock D.D."/>
            <person name="Yandell M."/>
            <person name="Calderon D."/>
            <person name="Renjifo C."/>
            <person name="Currier R.B."/>
            <person name="Salgado D."/>
            <person name="Pla D."/>
            <person name="Sanz L."/>
            <person name="Hyder A.S."/>
            <person name="Ribeiro J.M."/>
            <person name="Arntzen J.W."/>
            <person name="van den Thillart G.E."/>
            <person name="Boetzer M."/>
            <person name="Pirovano W."/>
            <person name="Dirks R.P."/>
            <person name="Spaink H.P."/>
            <person name="Duboule D."/>
            <person name="McGlinn E."/>
            <person name="Kini R.M."/>
            <person name="Richardson M.K."/>
        </authorList>
    </citation>
    <scope>NUCLEOTIDE SEQUENCE</scope>
    <source>
        <tissue evidence="1">Blood</tissue>
    </source>
</reference>
<comment type="caution">
    <text evidence="1">The sequence shown here is derived from an EMBL/GenBank/DDBJ whole genome shotgun (WGS) entry which is preliminary data.</text>
</comment>
<dbReference type="EMBL" id="AZIM01005809">
    <property type="protein sequence ID" value="ETE59169.1"/>
    <property type="molecule type" value="Genomic_DNA"/>
</dbReference>
<keyword evidence="2" id="KW-1185">Reference proteome</keyword>